<dbReference type="GO" id="GO:0016787">
    <property type="term" value="F:hydrolase activity"/>
    <property type="evidence" value="ECO:0007669"/>
    <property type="project" value="UniProtKB-KW"/>
</dbReference>
<dbReference type="RefSeq" id="WP_120103912.1">
    <property type="nucleotide sequence ID" value="NZ_CP028884.1"/>
</dbReference>
<evidence type="ECO:0000313" key="2">
    <source>
        <dbReference type="Proteomes" id="UP000275571"/>
    </source>
</evidence>
<dbReference type="EMBL" id="CP028884">
    <property type="protein sequence ID" value="AYE35993.1"/>
    <property type="molecule type" value="Genomic_DNA"/>
</dbReference>
<dbReference type="AlphaFoldDB" id="A0A386PM31"/>
<organism evidence="1 2">
    <name type="scientific">Borrelia turcica IST7</name>
    <dbReference type="NCBI Taxonomy" id="1104446"/>
    <lineage>
        <taxon>Bacteria</taxon>
        <taxon>Pseudomonadati</taxon>
        <taxon>Spirochaetota</taxon>
        <taxon>Spirochaetia</taxon>
        <taxon>Spirochaetales</taxon>
        <taxon>Borreliaceae</taxon>
        <taxon>Borrelia</taxon>
    </lineage>
</organism>
<sequence>MQFEVKDLISRIKKDGLEEAERLASEIVGNAKREAEAIVLKAESDARELKIKAEKEVSEYRRHALEASRQAVRDLIIGTEKNIKSLFETALKDSVSSQCDNGFLSTLIVRVVEGWSKGDRIDVILNESDLSDLLSLLRTKIGERLKGEIEVKPFRGINKGFKIQQRDSNLYYDFTTETISDILFEYLNPRFKEVIKVV</sequence>
<name>A0A386PM31_9SPIR</name>
<accession>A0A386PM31</accession>
<dbReference type="Proteomes" id="UP000275571">
    <property type="component" value="Chromosome"/>
</dbReference>
<dbReference type="OrthoDB" id="1771105at2"/>
<proteinExistence type="predicted"/>
<protein>
    <submittedName>
        <fullName evidence="1">V-type ATP synthase subunit E</fullName>
        <ecNumber evidence="1">3.6.3.14</ecNumber>
    </submittedName>
</protein>
<reference evidence="1 2" key="1">
    <citation type="journal article" date="2018" name="Infect. Genet. Evol.">
        <title>Genome-wide analysis of Borrelia turcica and 'Candidatus Borrelia tachyglossi' shows relapsing fever-like genomes with unique genomic links to Lyme disease Borrelia.</title>
        <authorList>
            <person name="Gofton A.W."/>
            <person name="Margos G."/>
            <person name="Fingerle V."/>
            <person name="Hepner S."/>
            <person name="Loh S.M."/>
            <person name="Ryan U."/>
            <person name="Irwin P."/>
            <person name="Oskam C.L."/>
        </authorList>
    </citation>
    <scope>NUCLEOTIDE SEQUENCE [LARGE SCALE GENOMIC DNA]</scope>
    <source>
        <strain evidence="1 2">IST7</strain>
    </source>
</reference>
<gene>
    <name evidence="1" type="ORF">DB313_00495</name>
</gene>
<dbReference type="KEGG" id="btur:DB313_00495"/>
<dbReference type="NCBIfam" id="NF002424">
    <property type="entry name" value="PRK01558.1"/>
    <property type="match status" value="1"/>
</dbReference>
<keyword evidence="2" id="KW-1185">Reference proteome</keyword>
<dbReference type="EC" id="3.6.3.14" evidence="1"/>
<evidence type="ECO:0000313" key="1">
    <source>
        <dbReference type="EMBL" id="AYE35993.1"/>
    </source>
</evidence>
<dbReference type="Gene3D" id="1.20.5.2950">
    <property type="match status" value="1"/>
</dbReference>
<keyword evidence="1" id="KW-0378">Hydrolase</keyword>